<protein>
    <recommendedName>
        <fullName evidence="9">Major facilitator superfamily (MFS) profile domain-containing protein</fullName>
    </recommendedName>
</protein>
<sequence>MLLKAAYHESDVLQRATPVHIQLRSAEVEVRLNDCGTMSMPFGKTVVFVVTFTSYALYHSARKTLSGVKSSVTEDWLDNVTHNPLFDSGAQAKTFLGTLDAVFMTAYATGLFFWGWLGDRSNPKYVVVTGMMGSAILMVLFGVIPKWYNLYNVTYYVLTYTLFGFVQACGWPNEIAIMANWFGKANRGFVMGLWASSQPVGNVFGSYLTAIILPLGYQTTFLAGASLMLVGAVVVMLSISVRPKEEGYFAVTESNRRERRSTSEEETGEPISILKAILLPGVLAYCLCNASLKLVNYAFFFWLPLYLTEAFQWEEAKADELSIWYDIGGIIGSVAGGYISDKMGCRTPLIVVMLGASVGALFVYSHAGPTLVWNAFLMTIVGVTISGPYNLIVGTISVDLGSQPALAGNAKAMATVSGLIDGTGSVGSAFGQIFVPVLQNSFGWRSVFYLFMTLNLFAIVCIMRRCLIDLRWLYRCWLNPSKVVPEKS</sequence>
<keyword evidence="11" id="KW-1185">Reference proteome</keyword>
<keyword evidence="4" id="KW-0762">Sugar transport</keyword>
<evidence type="ECO:0000313" key="10">
    <source>
        <dbReference type="EMBL" id="KAK6756119.1"/>
    </source>
</evidence>
<feature type="transmembrane region" description="Helical" evidence="8">
    <location>
        <begin position="347"/>
        <end position="365"/>
    </location>
</feature>
<feature type="transmembrane region" description="Helical" evidence="8">
    <location>
        <begin position="153"/>
        <end position="171"/>
    </location>
</feature>
<dbReference type="PROSITE" id="PS50850">
    <property type="entry name" value="MFS"/>
    <property type="match status" value="1"/>
</dbReference>
<proteinExistence type="inferred from homology"/>
<dbReference type="PANTHER" id="PTHR43184">
    <property type="entry name" value="MAJOR FACILITATOR SUPERFAMILY TRANSPORTER 16, ISOFORM B"/>
    <property type="match status" value="1"/>
</dbReference>
<feature type="transmembrane region" description="Helical" evidence="8">
    <location>
        <begin position="412"/>
        <end position="435"/>
    </location>
</feature>
<organism evidence="10 11">
    <name type="scientific">Necator americanus</name>
    <name type="common">Human hookworm</name>
    <dbReference type="NCBI Taxonomy" id="51031"/>
    <lineage>
        <taxon>Eukaryota</taxon>
        <taxon>Metazoa</taxon>
        <taxon>Ecdysozoa</taxon>
        <taxon>Nematoda</taxon>
        <taxon>Chromadorea</taxon>
        <taxon>Rhabditida</taxon>
        <taxon>Rhabditina</taxon>
        <taxon>Rhabditomorpha</taxon>
        <taxon>Strongyloidea</taxon>
        <taxon>Ancylostomatidae</taxon>
        <taxon>Bunostominae</taxon>
        <taxon>Necator</taxon>
    </lineage>
</organism>
<dbReference type="PANTHER" id="PTHR43184:SF2">
    <property type="entry name" value="MAJOR FACILITATOR SUPERFAMILY (MFS) PROFILE DOMAIN-CONTAINING PROTEIN"/>
    <property type="match status" value="1"/>
</dbReference>
<dbReference type="InterPro" id="IPR020846">
    <property type="entry name" value="MFS_dom"/>
</dbReference>
<evidence type="ECO:0000259" key="9">
    <source>
        <dbReference type="PROSITE" id="PS50850"/>
    </source>
</evidence>
<dbReference type="Gene3D" id="1.20.1250.20">
    <property type="entry name" value="MFS general substrate transporter like domains"/>
    <property type="match status" value="2"/>
</dbReference>
<dbReference type="PIRSF" id="PIRSF002808">
    <property type="entry name" value="Hexose_phosphate_transp"/>
    <property type="match status" value="1"/>
</dbReference>
<evidence type="ECO:0000256" key="8">
    <source>
        <dbReference type="SAM" id="Phobius"/>
    </source>
</evidence>
<name>A0ABR1E0E2_NECAM</name>
<dbReference type="EMBL" id="JAVFWL010000005">
    <property type="protein sequence ID" value="KAK6756119.1"/>
    <property type="molecule type" value="Genomic_DNA"/>
</dbReference>
<feature type="transmembrane region" description="Helical" evidence="8">
    <location>
        <begin position="125"/>
        <end position="147"/>
    </location>
</feature>
<evidence type="ECO:0000256" key="4">
    <source>
        <dbReference type="ARBA" id="ARBA00022597"/>
    </source>
</evidence>
<dbReference type="InterPro" id="IPR036259">
    <property type="entry name" value="MFS_trans_sf"/>
</dbReference>
<comment type="subcellular location">
    <subcellularLocation>
        <location evidence="1">Membrane</location>
        <topology evidence="1">Multi-pass membrane protein</topology>
    </subcellularLocation>
</comment>
<evidence type="ECO:0000256" key="3">
    <source>
        <dbReference type="ARBA" id="ARBA00022448"/>
    </source>
</evidence>
<feature type="transmembrane region" description="Helical" evidence="8">
    <location>
        <begin position="95"/>
        <end position="118"/>
    </location>
</feature>
<keyword evidence="5 8" id="KW-0812">Transmembrane</keyword>
<feature type="transmembrane region" description="Helical" evidence="8">
    <location>
        <begin position="371"/>
        <end position="392"/>
    </location>
</feature>
<feature type="transmembrane region" description="Helical" evidence="8">
    <location>
        <begin position="282"/>
        <end position="303"/>
    </location>
</feature>
<evidence type="ECO:0000256" key="5">
    <source>
        <dbReference type="ARBA" id="ARBA00022692"/>
    </source>
</evidence>
<feature type="transmembrane region" description="Helical" evidence="8">
    <location>
        <begin position="192"/>
        <end position="215"/>
    </location>
</feature>
<keyword evidence="6 8" id="KW-1133">Transmembrane helix</keyword>
<dbReference type="Proteomes" id="UP001303046">
    <property type="component" value="Unassembled WGS sequence"/>
</dbReference>
<comment type="similarity">
    <text evidence="2">Belongs to the major facilitator superfamily. Organophosphate:Pi antiporter (OPA) (TC 2.A.1.4) family.</text>
</comment>
<dbReference type="SUPFAM" id="SSF103473">
    <property type="entry name" value="MFS general substrate transporter"/>
    <property type="match status" value="1"/>
</dbReference>
<dbReference type="Pfam" id="PF07690">
    <property type="entry name" value="MFS_1"/>
    <property type="match status" value="1"/>
</dbReference>
<evidence type="ECO:0000313" key="11">
    <source>
        <dbReference type="Proteomes" id="UP001303046"/>
    </source>
</evidence>
<dbReference type="InterPro" id="IPR000849">
    <property type="entry name" value="Sugar_P_transporter"/>
</dbReference>
<keyword evidence="7 8" id="KW-0472">Membrane</keyword>
<feature type="transmembrane region" description="Helical" evidence="8">
    <location>
        <begin position="323"/>
        <end position="340"/>
    </location>
</feature>
<reference evidence="10 11" key="1">
    <citation type="submission" date="2023-08" db="EMBL/GenBank/DDBJ databases">
        <title>A Necator americanus chromosomal reference genome.</title>
        <authorList>
            <person name="Ilik V."/>
            <person name="Petrzelkova K.J."/>
            <person name="Pardy F."/>
            <person name="Fuh T."/>
            <person name="Niatou-Singa F.S."/>
            <person name="Gouil Q."/>
            <person name="Baker L."/>
            <person name="Ritchie M.E."/>
            <person name="Jex A.R."/>
            <person name="Gazzola D."/>
            <person name="Li H."/>
            <person name="Toshio Fujiwara R."/>
            <person name="Zhan B."/>
            <person name="Aroian R.V."/>
            <person name="Pafco B."/>
            <person name="Schwarz E.M."/>
        </authorList>
    </citation>
    <scope>NUCLEOTIDE SEQUENCE [LARGE SCALE GENOMIC DNA]</scope>
    <source>
        <strain evidence="10 11">Aroian</strain>
        <tissue evidence="10">Whole animal</tissue>
    </source>
</reference>
<evidence type="ECO:0000256" key="6">
    <source>
        <dbReference type="ARBA" id="ARBA00022989"/>
    </source>
</evidence>
<feature type="domain" description="Major facilitator superfamily (MFS) profile" evidence="9">
    <location>
        <begin position="47"/>
        <end position="470"/>
    </location>
</feature>
<feature type="transmembrane region" description="Helical" evidence="8">
    <location>
        <begin position="221"/>
        <end position="239"/>
    </location>
</feature>
<keyword evidence="3" id="KW-0813">Transport</keyword>
<dbReference type="InterPro" id="IPR011701">
    <property type="entry name" value="MFS"/>
</dbReference>
<evidence type="ECO:0000256" key="2">
    <source>
        <dbReference type="ARBA" id="ARBA00009598"/>
    </source>
</evidence>
<gene>
    <name evidence="10" type="primary">Necator_chrV.g19271</name>
    <name evidence="10" type="ORF">RB195_014479</name>
</gene>
<feature type="transmembrane region" description="Helical" evidence="8">
    <location>
        <begin position="447"/>
        <end position="467"/>
    </location>
</feature>
<accession>A0ABR1E0E2</accession>
<evidence type="ECO:0000256" key="1">
    <source>
        <dbReference type="ARBA" id="ARBA00004141"/>
    </source>
</evidence>
<evidence type="ECO:0000256" key="7">
    <source>
        <dbReference type="ARBA" id="ARBA00023136"/>
    </source>
</evidence>
<comment type="caution">
    <text evidence="10">The sequence shown here is derived from an EMBL/GenBank/DDBJ whole genome shotgun (WGS) entry which is preliminary data.</text>
</comment>